<dbReference type="GO" id="GO:0046872">
    <property type="term" value="F:metal ion binding"/>
    <property type="evidence" value="ECO:0007669"/>
    <property type="project" value="UniProtKB-KW"/>
</dbReference>
<sequence>MQALADAAGQLIWASAALPGSVHDLTIARNHGLIDTLTSATY</sequence>
<comment type="cofactor">
    <cofactor evidence="1">
        <name>a divalent metal cation</name>
        <dbReference type="ChEBI" id="CHEBI:60240"/>
    </cofactor>
</comment>
<protein>
    <submittedName>
        <fullName evidence="4">DDE superfamily endonuclease</fullName>
    </submittedName>
</protein>
<evidence type="ECO:0000256" key="1">
    <source>
        <dbReference type="ARBA" id="ARBA00001968"/>
    </source>
</evidence>
<evidence type="ECO:0000259" key="3">
    <source>
        <dbReference type="Pfam" id="PF13359"/>
    </source>
</evidence>
<dbReference type="GO" id="GO:0004519">
    <property type="term" value="F:endonuclease activity"/>
    <property type="evidence" value="ECO:0007669"/>
    <property type="project" value="UniProtKB-KW"/>
</dbReference>
<reference evidence="4 5" key="1">
    <citation type="submission" date="2016-06" db="EMBL/GenBank/DDBJ databases">
        <authorList>
            <person name="Kjaerup R.B."/>
            <person name="Dalgaard T.S."/>
            <person name="Juul-Madsen H.R."/>
        </authorList>
    </citation>
    <scope>NUCLEOTIDE SEQUENCE [LARGE SCALE GENOMIC DNA]</scope>
    <source>
        <strain evidence="4 5">DSM 43904</strain>
    </source>
</reference>
<evidence type="ECO:0000256" key="2">
    <source>
        <dbReference type="ARBA" id="ARBA00022723"/>
    </source>
</evidence>
<keyword evidence="5" id="KW-1185">Reference proteome</keyword>
<dbReference type="EMBL" id="LT607750">
    <property type="protein sequence ID" value="SCG57530.1"/>
    <property type="molecule type" value="Genomic_DNA"/>
</dbReference>
<keyword evidence="4" id="KW-0255">Endonuclease</keyword>
<keyword evidence="2" id="KW-0479">Metal-binding</keyword>
<keyword evidence="4" id="KW-0540">Nuclease</keyword>
<dbReference type="InterPro" id="IPR027806">
    <property type="entry name" value="HARBI1_dom"/>
</dbReference>
<accession>A0A1C5IGP4</accession>
<feature type="domain" description="DDE Tnp4" evidence="3">
    <location>
        <begin position="1"/>
        <end position="38"/>
    </location>
</feature>
<gene>
    <name evidence="4" type="ORF">GA0070609_3324</name>
</gene>
<organism evidence="4 5">
    <name type="scientific">Micromonospora echinaurantiaca</name>
    <dbReference type="NCBI Taxonomy" id="47857"/>
    <lineage>
        <taxon>Bacteria</taxon>
        <taxon>Bacillati</taxon>
        <taxon>Actinomycetota</taxon>
        <taxon>Actinomycetes</taxon>
        <taxon>Micromonosporales</taxon>
        <taxon>Micromonosporaceae</taxon>
        <taxon>Micromonospora</taxon>
    </lineage>
</organism>
<proteinExistence type="predicted"/>
<name>A0A1C5IGP4_9ACTN</name>
<dbReference type="Pfam" id="PF13359">
    <property type="entry name" value="DDE_Tnp_4"/>
    <property type="match status" value="1"/>
</dbReference>
<dbReference type="AlphaFoldDB" id="A0A1C5IGP4"/>
<evidence type="ECO:0000313" key="5">
    <source>
        <dbReference type="Proteomes" id="UP000198217"/>
    </source>
</evidence>
<dbReference type="Proteomes" id="UP000198217">
    <property type="component" value="Chromosome I"/>
</dbReference>
<keyword evidence="4" id="KW-0378">Hydrolase</keyword>
<evidence type="ECO:0000313" key="4">
    <source>
        <dbReference type="EMBL" id="SCG57530.1"/>
    </source>
</evidence>